<dbReference type="KEGG" id="stp:Strop_1084"/>
<dbReference type="AlphaFoldDB" id="A4X3V5"/>
<dbReference type="Proteomes" id="UP000000235">
    <property type="component" value="Chromosome"/>
</dbReference>
<name>A4X3V5_SALTO</name>
<dbReference type="InterPro" id="IPR014845">
    <property type="entry name" value="GYD/TTHA1554"/>
</dbReference>
<sequence>MPKYLFQATYTTQGVAGLSDKGGTARAEVVRAMIENAGGRVESLYFGIGHHDLFVSCEIPDNMTTAALGIAAISTGGVRAEVIPLITPEEIDEAAQTPVTYQAAGK</sequence>
<dbReference type="Pfam" id="PF08734">
    <property type="entry name" value="GYD"/>
    <property type="match status" value="1"/>
</dbReference>
<dbReference type="RefSeq" id="WP_011904987.1">
    <property type="nucleotide sequence ID" value="NC_009380.1"/>
</dbReference>
<dbReference type="eggNOG" id="COG4274">
    <property type="taxonomic scope" value="Bacteria"/>
</dbReference>
<gene>
    <name evidence="1" type="ordered locus">Strop_1084</name>
</gene>
<evidence type="ECO:0000313" key="2">
    <source>
        <dbReference type="Proteomes" id="UP000000235"/>
    </source>
</evidence>
<dbReference type="HOGENOM" id="CLU_155227_1_1_11"/>
<reference evidence="2" key="1">
    <citation type="journal article" date="2007" name="Proc. Natl. Acad. Sci. U.S.A.">
        <title>Genome sequencing reveals complex secondary metabolome in the marine actinomycete Salinispora tropica.</title>
        <authorList>
            <person name="Udwary D.W."/>
            <person name="Zeigler L."/>
            <person name="Asolkar R.N."/>
            <person name="Singan V."/>
            <person name="Lapidus A."/>
            <person name="Fenical W."/>
            <person name="Jensen P.R."/>
            <person name="Moore B.S."/>
        </authorList>
    </citation>
    <scope>NUCLEOTIDE SEQUENCE [LARGE SCALE GENOMIC DNA]</scope>
    <source>
        <strain evidence="2">ATCC BAA-916 / DSM 44818 / CNB-440</strain>
    </source>
</reference>
<evidence type="ECO:0008006" key="3">
    <source>
        <dbReference type="Google" id="ProtNLM"/>
    </source>
</evidence>
<protein>
    <recommendedName>
        <fullName evidence="3">GYD family protein</fullName>
    </recommendedName>
</protein>
<evidence type="ECO:0000313" key="1">
    <source>
        <dbReference type="EMBL" id="ABP53555.1"/>
    </source>
</evidence>
<dbReference type="STRING" id="369723.Strop_1084"/>
<dbReference type="PATRIC" id="fig|369723.5.peg.1105"/>
<organism evidence="1 2">
    <name type="scientific">Salinispora tropica (strain ATCC BAA-916 / DSM 44818 / JCM 13857 / NBRC 105044 / CNB-440)</name>
    <dbReference type="NCBI Taxonomy" id="369723"/>
    <lineage>
        <taxon>Bacteria</taxon>
        <taxon>Bacillati</taxon>
        <taxon>Actinomycetota</taxon>
        <taxon>Actinomycetes</taxon>
        <taxon>Micromonosporales</taxon>
        <taxon>Micromonosporaceae</taxon>
        <taxon>Salinispora</taxon>
    </lineage>
</organism>
<accession>A4X3V5</accession>
<proteinExistence type="predicted"/>
<dbReference type="EMBL" id="CP000667">
    <property type="protein sequence ID" value="ABP53555.1"/>
    <property type="molecule type" value="Genomic_DNA"/>
</dbReference>
<keyword evidence="2" id="KW-1185">Reference proteome</keyword>